<evidence type="ECO:0000313" key="1">
    <source>
        <dbReference type="EMBL" id="KAI3756234.1"/>
    </source>
</evidence>
<comment type="caution">
    <text evidence="1">The sequence shown here is derived from an EMBL/GenBank/DDBJ whole genome shotgun (WGS) entry which is preliminary data.</text>
</comment>
<organism evidence="1 2">
    <name type="scientific">Smallanthus sonchifolius</name>
    <dbReference type="NCBI Taxonomy" id="185202"/>
    <lineage>
        <taxon>Eukaryota</taxon>
        <taxon>Viridiplantae</taxon>
        <taxon>Streptophyta</taxon>
        <taxon>Embryophyta</taxon>
        <taxon>Tracheophyta</taxon>
        <taxon>Spermatophyta</taxon>
        <taxon>Magnoliopsida</taxon>
        <taxon>eudicotyledons</taxon>
        <taxon>Gunneridae</taxon>
        <taxon>Pentapetalae</taxon>
        <taxon>asterids</taxon>
        <taxon>campanulids</taxon>
        <taxon>Asterales</taxon>
        <taxon>Asteraceae</taxon>
        <taxon>Asteroideae</taxon>
        <taxon>Heliantheae alliance</taxon>
        <taxon>Millerieae</taxon>
        <taxon>Smallanthus</taxon>
    </lineage>
</organism>
<name>A0ACB9EB98_9ASTR</name>
<gene>
    <name evidence="1" type="ORF">L1987_56053</name>
</gene>
<proteinExistence type="predicted"/>
<protein>
    <submittedName>
        <fullName evidence="1">Uncharacterized protein</fullName>
    </submittedName>
</protein>
<keyword evidence="2" id="KW-1185">Reference proteome</keyword>
<evidence type="ECO:0000313" key="2">
    <source>
        <dbReference type="Proteomes" id="UP001056120"/>
    </source>
</evidence>
<reference evidence="1 2" key="2">
    <citation type="journal article" date="2022" name="Mol. Ecol. Resour.">
        <title>The genomes of chicory, endive, great burdock and yacon provide insights into Asteraceae paleo-polyploidization history and plant inulin production.</title>
        <authorList>
            <person name="Fan W."/>
            <person name="Wang S."/>
            <person name="Wang H."/>
            <person name="Wang A."/>
            <person name="Jiang F."/>
            <person name="Liu H."/>
            <person name="Zhao H."/>
            <person name="Xu D."/>
            <person name="Zhang Y."/>
        </authorList>
    </citation>
    <scope>NUCLEOTIDE SEQUENCE [LARGE SCALE GENOMIC DNA]</scope>
    <source>
        <strain evidence="2">cv. Yunnan</strain>
        <tissue evidence="1">Leaves</tissue>
    </source>
</reference>
<dbReference type="Proteomes" id="UP001056120">
    <property type="component" value="Linkage Group LG18"/>
</dbReference>
<reference evidence="2" key="1">
    <citation type="journal article" date="2022" name="Mol. Ecol. Resour.">
        <title>The genomes of chicory, endive, great burdock and yacon provide insights into Asteraceae palaeo-polyploidization history and plant inulin production.</title>
        <authorList>
            <person name="Fan W."/>
            <person name="Wang S."/>
            <person name="Wang H."/>
            <person name="Wang A."/>
            <person name="Jiang F."/>
            <person name="Liu H."/>
            <person name="Zhao H."/>
            <person name="Xu D."/>
            <person name="Zhang Y."/>
        </authorList>
    </citation>
    <scope>NUCLEOTIDE SEQUENCE [LARGE SCALE GENOMIC DNA]</scope>
    <source>
        <strain evidence="2">cv. Yunnan</strain>
    </source>
</reference>
<sequence length="126" mass="14296">MCCVCLVLLVGPFMLAFKSEEIMSYDMFYVIVSKLLDLFLDCWTQPSPAPHSDYHRRFQSNRTRSPVTRRKPPAPPTPSSGRWSFSRLPCLGQPEITGSPNRTPQQAGFRTLPRKIKGIVNLVKEA</sequence>
<dbReference type="EMBL" id="CM042035">
    <property type="protein sequence ID" value="KAI3756234.1"/>
    <property type="molecule type" value="Genomic_DNA"/>
</dbReference>
<accession>A0ACB9EB98</accession>